<dbReference type="EMBL" id="BART01016010">
    <property type="protein sequence ID" value="GAG76586.1"/>
    <property type="molecule type" value="Genomic_DNA"/>
</dbReference>
<name>X1BWP8_9ZZZZ</name>
<dbReference type="AlphaFoldDB" id="X1BWP8"/>
<evidence type="ECO:0000313" key="1">
    <source>
        <dbReference type="EMBL" id="GAG76586.1"/>
    </source>
</evidence>
<organism evidence="1">
    <name type="scientific">marine sediment metagenome</name>
    <dbReference type="NCBI Taxonomy" id="412755"/>
    <lineage>
        <taxon>unclassified sequences</taxon>
        <taxon>metagenomes</taxon>
        <taxon>ecological metagenomes</taxon>
    </lineage>
</organism>
<reference evidence="1" key="1">
    <citation type="journal article" date="2014" name="Front. Microbiol.">
        <title>High frequency of phylogenetically diverse reductive dehalogenase-homologous genes in deep subseafloor sedimentary metagenomes.</title>
        <authorList>
            <person name="Kawai M."/>
            <person name="Futagami T."/>
            <person name="Toyoda A."/>
            <person name="Takaki Y."/>
            <person name="Nishi S."/>
            <person name="Hori S."/>
            <person name="Arai W."/>
            <person name="Tsubouchi T."/>
            <person name="Morono Y."/>
            <person name="Uchiyama I."/>
            <person name="Ito T."/>
            <person name="Fujiyama A."/>
            <person name="Inagaki F."/>
            <person name="Takami H."/>
        </authorList>
    </citation>
    <scope>NUCLEOTIDE SEQUENCE</scope>
    <source>
        <strain evidence="1">Expedition CK06-06</strain>
    </source>
</reference>
<proteinExistence type="predicted"/>
<gene>
    <name evidence="1" type="ORF">S01H4_30930</name>
</gene>
<comment type="caution">
    <text evidence="1">The sequence shown here is derived from an EMBL/GenBank/DDBJ whole genome shotgun (WGS) entry which is preliminary data.</text>
</comment>
<protein>
    <submittedName>
        <fullName evidence="1">Uncharacterized protein</fullName>
    </submittedName>
</protein>
<accession>X1BWP8</accession>
<sequence length="76" mass="7986">MSTTTDQIERIELAIANSLETGLNSVTVDGTTTSFVDAQKRIDALRSLKDLAGENKAADLASFGLRHSKLVPPGAG</sequence>